<organism evidence="2 3">
    <name type="scientific">Botrytis elliptica</name>
    <dbReference type="NCBI Taxonomy" id="278938"/>
    <lineage>
        <taxon>Eukaryota</taxon>
        <taxon>Fungi</taxon>
        <taxon>Dikarya</taxon>
        <taxon>Ascomycota</taxon>
        <taxon>Pezizomycotina</taxon>
        <taxon>Leotiomycetes</taxon>
        <taxon>Helotiales</taxon>
        <taxon>Sclerotiniaceae</taxon>
        <taxon>Botrytis</taxon>
    </lineage>
</organism>
<keyword evidence="3" id="KW-1185">Reference proteome</keyword>
<evidence type="ECO:0000256" key="1">
    <source>
        <dbReference type="SAM" id="SignalP"/>
    </source>
</evidence>
<keyword evidence="1" id="KW-0732">Signal</keyword>
<reference evidence="2 3" key="1">
    <citation type="submission" date="2017-12" db="EMBL/GenBank/DDBJ databases">
        <title>Comparative genomics of Botrytis spp.</title>
        <authorList>
            <person name="Valero-Jimenez C.A."/>
            <person name="Tapia P."/>
            <person name="Veloso J."/>
            <person name="Silva-Moreno E."/>
            <person name="Staats M."/>
            <person name="Valdes J.H."/>
            <person name="Van Kan J.A.L."/>
        </authorList>
    </citation>
    <scope>NUCLEOTIDE SEQUENCE [LARGE SCALE GENOMIC DNA]</scope>
    <source>
        <strain evidence="2 3">Be9601</strain>
    </source>
</reference>
<accession>A0A4Z1JS94</accession>
<sequence length="181" mass="19668">MTVLVSLSITFFSSTVYALPAIDIGPLANPQIVNTFTPAATLNGRGTKGYLTWESEVVAYENCCQYTDQDGETPFAINLAGWGNNDPTPNVVETLTQDDCAPALVKKIEENGGTIYAKTWTCVPSYGAPGDTYVLFYLKKGDYNTVATALTALSHDRQVEYAWQCHDVHEGSCHVQQGNTS</sequence>
<name>A0A4Z1JS94_9HELO</name>
<evidence type="ECO:0008006" key="4">
    <source>
        <dbReference type="Google" id="ProtNLM"/>
    </source>
</evidence>
<protein>
    <recommendedName>
        <fullName evidence="4">Ecp2 effector protein domain-containing protein</fullName>
    </recommendedName>
</protein>
<gene>
    <name evidence="2" type="ORF">BELL_0284g00070</name>
</gene>
<evidence type="ECO:0000313" key="2">
    <source>
        <dbReference type="EMBL" id="TGO74420.1"/>
    </source>
</evidence>
<feature type="signal peptide" evidence="1">
    <location>
        <begin position="1"/>
        <end position="18"/>
    </location>
</feature>
<dbReference type="EMBL" id="PQXM01000282">
    <property type="protein sequence ID" value="TGO74420.1"/>
    <property type="molecule type" value="Genomic_DNA"/>
</dbReference>
<comment type="caution">
    <text evidence="2">The sequence shown here is derived from an EMBL/GenBank/DDBJ whole genome shotgun (WGS) entry which is preliminary data.</text>
</comment>
<dbReference type="Proteomes" id="UP000297229">
    <property type="component" value="Unassembled WGS sequence"/>
</dbReference>
<feature type="chain" id="PRO_5021368171" description="Ecp2 effector protein domain-containing protein" evidence="1">
    <location>
        <begin position="19"/>
        <end position="181"/>
    </location>
</feature>
<evidence type="ECO:0000313" key="3">
    <source>
        <dbReference type="Proteomes" id="UP000297229"/>
    </source>
</evidence>
<proteinExistence type="predicted"/>
<dbReference type="AlphaFoldDB" id="A0A4Z1JS94"/>